<dbReference type="Proteomes" id="UP000824056">
    <property type="component" value="Unassembled WGS sequence"/>
</dbReference>
<organism evidence="1 2">
    <name type="scientific">Candidatus Blautia pullicola</name>
    <dbReference type="NCBI Taxonomy" id="2838498"/>
    <lineage>
        <taxon>Bacteria</taxon>
        <taxon>Bacillati</taxon>
        <taxon>Bacillota</taxon>
        <taxon>Clostridia</taxon>
        <taxon>Lachnospirales</taxon>
        <taxon>Lachnospiraceae</taxon>
        <taxon>Blautia</taxon>
    </lineage>
</organism>
<reference evidence="1" key="2">
    <citation type="submission" date="2021-04" db="EMBL/GenBank/DDBJ databases">
        <authorList>
            <person name="Gilroy R."/>
        </authorList>
    </citation>
    <scope>NUCLEOTIDE SEQUENCE</scope>
    <source>
        <strain evidence="1">1068</strain>
    </source>
</reference>
<evidence type="ECO:0000313" key="2">
    <source>
        <dbReference type="Proteomes" id="UP000824056"/>
    </source>
</evidence>
<dbReference type="InterPro" id="IPR024523">
    <property type="entry name" value="DUF3793"/>
</dbReference>
<dbReference type="EMBL" id="DXBG01000052">
    <property type="protein sequence ID" value="HIZ64736.1"/>
    <property type="molecule type" value="Genomic_DNA"/>
</dbReference>
<evidence type="ECO:0000313" key="1">
    <source>
        <dbReference type="EMBL" id="HIZ64736.1"/>
    </source>
</evidence>
<protein>
    <submittedName>
        <fullName evidence="1">DUF3793 family protein</fullName>
    </submittedName>
</protein>
<proteinExistence type="predicted"/>
<dbReference type="Pfam" id="PF12672">
    <property type="entry name" value="DUF3793"/>
    <property type="match status" value="1"/>
</dbReference>
<accession>A0A9D2FQD6</accession>
<reference evidence="1" key="1">
    <citation type="journal article" date="2021" name="PeerJ">
        <title>Extensive microbial diversity within the chicken gut microbiome revealed by metagenomics and culture.</title>
        <authorList>
            <person name="Gilroy R."/>
            <person name="Ravi A."/>
            <person name="Getino M."/>
            <person name="Pursley I."/>
            <person name="Horton D.L."/>
            <person name="Alikhan N.F."/>
            <person name="Baker D."/>
            <person name="Gharbi K."/>
            <person name="Hall N."/>
            <person name="Watson M."/>
            <person name="Adriaenssens E.M."/>
            <person name="Foster-Nyarko E."/>
            <person name="Jarju S."/>
            <person name="Secka A."/>
            <person name="Antonio M."/>
            <person name="Oren A."/>
            <person name="Chaudhuri R.R."/>
            <person name="La Ragione R."/>
            <person name="Hildebrand F."/>
            <person name="Pallen M.J."/>
        </authorList>
    </citation>
    <scope>NUCLEOTIDE SEQUENCE</scope>
    <source>
        <strain evidence="1">1068</strain>
    </source>
</reference>
<name>A0A9D2FQD6_9FIRM</name>
<dbReference type="AlphaFoldDB" id="A0A9D2FQD6"/>
<comment type="caution">
    <text evidence="1">The sequence shown here is derived from an EMBL/GenBank/DDBJ whole genome shotgun (WGS) entry which is preliminary data.</text>
</comment>
<sequence>MLDKFLIKHSAPTLAGLKTANLFWYPWKSQERPGEDLAEWKKIFREKGLDLQVLKVNKDRALLYVYRVSNLERDLNREKTRKMLAAEGYQAFSPEGAVETLKQRLAQGENFPHEIGLFLGYPEEDVEGFIANQGKNCKCSGCWKVYCNECDARKTFCKYKKCEAVYERLFLQGRSVTQLIVSA</sequence>
<gene>
    <name evidence="1" type="ORF">H9809_02340</name>
</gene>